<feature type="compositionally biased region" description="Basic residues" evidence="6">
    <location>
        <begin position="377"/>
        <end position="390"/>
    </location>
</feature>
<dbReference type="Pfam" id="PF00412">
    <property type="entry name" value="LIM"/>
    <property type="match status" value="1"/>
</dbReference>
<dbReference type="GO" id="GO:0005634">
    <property type="term" value="C:nucleus"/>
    <property type="evidence" value="ECO:0007669"/>
    <property type="project" value="TreeGrafter"/>
</dbReference>
<keyword evidence="9" id="KW-1185">Reference proteome</keyword>
<dbReference type="GeneID" id="91107045"/>
<keyword evidence="4 5" id="KW-0440">LIM domain</keyword>
<dbReference type="RefSeq" id="XP_066088078.1">
    <property type="nucleotide sequence ID" value="XM_066231981.1"/>
</dbReference>
<feature type="region of interest" description="Disordered" evidence="6">
    <location>
        <begin position="29"/>
        <end position="88"/>
    </location>
</feature>
<feature type="compositionally biased region" description="Polar residues" evidence="6">
    <location>
        <begin position="239"/>
        <end position="248"/>
    </location>
</feature>
<dbReference type="EMBL" id="CP144091">
    <property type="protein sequence ID" value="WWD10111.1"/>
    <property type="molecule type" value="Genomic_DNA"/>
</dbReference>
<feature type="compositionally biased region" description="Polar residues" evidence="6">
    <location>
        <begin position="303"/>
        <end position="315"/>
    </location>
</feature>
<dbReference type="GO" id="GO:0003712">
    <property type="term" value="F:transcription coregulator activity"/>
    <property type="evidence" value="ECO:0007669"/>
    <property type="project" value="TreeGrafter"/>
</dbReference>
<gene>
    <name evidence="8" type="ORF">V865_008244</name>
</gene>
<dbReference type="Proteomes" id="UP001358614">
    <property type="component" value="Chromosome 3"/>
</dbReference>
<evidence type="ECO:0000256" key="5">
    <source>
        <dbReference type="PROSITE-ProRule" id="PRU00125"/>
    </source>
</evidence>
<feature type="compositionally biased region" description="Polar residues" evidence="6">
    <location>
        <begin position="31"/>
        <end position="41"/>
    </location>
</feature>
<dbReference type="Gene3D" id="2.10.110.10">
    <property type="entry name" value="Cysteine Rich Protein"/>
    <property type="match status" value="1"/>
</dbReference>
<evidence type="ECO:0000313" key="8">
    <source>
        <dbReference type="EMBL" id="WWD10111.1"/>
    </source>
</evidence>
<organism evidence="8 9">
    <name type="scientific">Kwoniella europaea PYCC6329</name>
    <dbReference type="NCBI Taxonomy" id="1423913"/>
    <lineage>
        <taxon>Eukaryota</taxon>
        <taxon>Fungi</taxon>
        <taxon>Dikarya</taxon>
        <taxon>Basidiomycota</taxon>
        <taxon>Agaricomycotina</taxon>
        <taxon>Tremellomycetes</taxon>
        <taxon>Tremellales</taxon>
        <taxon>Cryptococcaceae</taxon>
        <taxon>Kwoniella</taxon>
    </lineage>
</organism>
<evidence type="ECO:0000256" key="4">
    <source>
        <dbReference type="ARBA" id="ARBA00023038"/>
    </source>
</evidence>
<feature type="region of interest" description="Disordered" evidence="6">
    <location>
        <begin position="239"/>
        <end position="340"/>
    </location>
</feature>
<reference evidence="8 9" key="1">
    <citation type="submission" date="2024-01" db="EMBL/GenBank/DDBJ databases">
        <title>Comparative genomics of Cryptococcus and Kwoniella reveals pathogenesis evolution and contrasting modes of karyotype evolution via chromosome fusion or intercentromeric recombination.</title>
        <authorList>
            <person name="Coelho M.A."/>
            <person name="David-Palma M."/>
            <person name="Shea T."/>
            <person name="Bowers K."/>
            <person name="McGinley-Smith S."/>
            <person name="Mohammad A.W."/>
            <person name="Gnirke A."/>
            <person name="Yurkov A.M."/>
            <person name="Nowrousian M."/>
            <person name="Sun S."/>
            <person name="Cuomo C.A."/>
            <person name="Heitman J."/>
        </authorList>
    </citation>
    <scope>NUCLEOTIDE SEQUENCE [LARGE SCALE GENOMIC DNA]</scope>
    <source>
        <strain evidence="8 9">PYCC6329</strain>
    </source>
</reference>
<keyword evidence="1 5" id="KW-0479">Metal-binding</keyword>
<feature type="compositionally biased region" description="Polar residues" evidence="6">
    <location>
        <begin position="259"/>
        <end position="270"/>
    </location>
</feature>
<feature type="compositionally biased region" description="Low complexity" evidence="6">
    <location>
        <begin position="57"/>
        <end position="68"/>
    </location>
</feature>
<evidence type="ECO:0000256" key="6">
    <source>
        <dbReference type="SAM" id="MobiDB-lite"/>
    </source>
</evidence>
<feature type="compositionally biased region" description="Basic and acidic residues" evidence="6">
    <location>
        <begin position="316"/>
        <end position="325"/>
    </location>
</feature>
<dbReference type="GO" id="GO:0030695">
    <property type="term" value="F:GTPase regulator activity"/>
    <property type="evidence" value="ECO:0007669"/>
    <property type="project" value="UniProtKB-ARBA"/>
</dbReference>
<dbReference type="SMART" id="SM00132">
    <property type="entry name" value="LIM"/>
    <property type="match status" value="1"/>
</dbReference>
<dbReference type="KEGG" id="ker:91107045"/>
<feature type="region of interest" description="Disordered" evidence="6">
    <location>
        <begin position="352"/>
        <end position="390"/>
    </location>
</feature>
<dbReference type="PANTHER" id="PTHR24205">
    <property type="entry name" value="FOUR AND A HALF LIM DOMAINS PROTEIN"/>
    <property type="match status" value="1"/>
</dbReference>
<feature type="compositionally biased region" description="Basic and acidic residues" evidence="6">
    <location>
        <begin position="274"/>
        <end position="288"/>
    </location>
</feature>
<evidence type="ECO:0000256" key="3">
    <source>
        <dbReference type="ARBA" id="ARBA00022833"/>
    </source>
</evidence>
<dbReference type="GO" id="GO:0046872">
    <property type="term" value="F:metal ion binding"/>
    <property type="evidence" value="ECO:0007669"/>
    <property type="project" value="UniProtKB-KW"/>
</dbReference>
<dbReference type="AlphaFoldDB" id="A0AAX4KUS1"/>
<keyword evidence="3 5" id="KW-0862">Zinc</keyword>
<evidence type="ECO:0000256" key="2">
    <source>
        <dbReference type="ARBA" id="ARBA00022737"/>
    </source>
</evidence>
<accession>A0AAX4KUS1</accession>
<name>A0AAX4KUS1_9TREE</name>
<keyword evidence="2" id="KW-0677">Repeat</keyword>
<evidence type="ECO:0000256" key="1">
    <source>
        <dbReference type="ARBA" id="ARBA00022723"/>
    </source>
</evidence>
<evidence type="ECO:0000313" key="9">
    <source>
        <dbReference type="Proteomes" id="UP001358614"/>
    </source>
</evidence>
<protein>
    <recommendedName>
        <fullName evidence="7">LIM zinc-binding domain-containing protein</fullName>
    </recommendedName>
</protein>
<dbReference type="PANTHER" id="PTHR24205:SF16">
    <property type="entry name" value="GH01042P-RELATED"/>
    <property type="match status" value="1"/>
</dbReference>
<sequence>MIVCHLCGTSIADPSSRCPKCSGRAIERSNPIKSLLSSPQKRGSPDRWADKYTTPKSPSSLSSSPLSLGYRTNGSQSSNSQSQRPGLARTETFDVALTASSDAELARVYGSVLDRAVQHPQCRKCGTDIRSGMKIYLARHDFPPLLTGDTLCKGCYTEAFPIGVCHRCQLPIIGDRDEGFGGQHISARGLKWHGKCFTCSVCDKGPNRQITPLLLPNASPACHDCYELYFSTGIQQASKSIPSSTTAGPSHRYPRPGALSSNTQLPSKPSVTAEEIKGLLRPAREHTGEGSLSKSKVQPPLIVSSSRQSPLSQTETFRRNDDFPKGDVPSAKQDIKTGRSLQTTSVIDRIRQFDAQISDTRNKSKVHQGDASSNHNSPRKPLHPMKNHNT</sequence>
<evidence type="ECO:0000259" key="7">
    <source>
        <dbReference type="PROSITE" id="PS50023"/>
    </source>
</evidence>
<feature type="domain" description="LIM zinc-binding" evidence="7">
    <location>
        <begin position="163"/>
        <end position="232"/>
    </location>
</feature>
<proteinExistence type="predicted"/>
<dbReference type="InterPro" id="IPR001781">
    <property type="entry name" value="Znf_LIM"/>
</dbReference>
<dbReference type="PROSITE" id="PS50023">
    <property type="entry name" value="LIM_DOMAIN_2"/>
    <property type="match status" value="1"/>
</dbReference>